<feature type="signal peptide" evidence="1">
    <location>
        <begin position="1"/>
        <end position="24"/>
    </location>
</feature>
<proteinExistence type="predicted"/>
<dbReference type="AlphaFoldDB" id="A0A167MWY3"/>
<keyword evidence="1" id="KW-0732">Signal</keyword>
<feature type="chain" id="PRO_5007890521" evidence="1">
    <location>
        <begin position="25"/>
        <end position="263"/>
    </location>
</feature>
<evidence type="ECO:0000256" key="1">
    <source>
        <dbReference type="SAM" id="SignalP"/>
    </source>
</evidence>
<protein>
    <submittedName>
        <fullName evidence="2">Uncharacterized protein</fullName>
    </submittedName>
</protein>
<organism evidence="2 3">
    <name type="scientific">Akanthomyces lecanii RCEF 1005</name>
    <dbReference type="NCBI Taxonomy" id="1081108"/>
    <lineage>
        <taxon>Eukaryota</taxon>
        <taxon>Fungi</taxon>
        <taxon>Dikarya</taxon>
        <taxon>Ascomycota</taxon>
        <taxon>Pezizomycotina</taxon>
        <taxon>Sordariomycetes</taxon>
        <taxon>Hypocreomycetidae</taxon>
        <taxon>Hypocreales</taxon>
        <taxon>Cordycipitaceae</taxon>
        <taxon>Akanthomyces</taxon>
        <taxon>Cordyceps confragosa</taxon>
    </lineage>
</organism>
<dbReference type="Proteomes" id="UP000076881">
    <property type="component" value="Unassembled WGS sequence"/>
</dbReference>
<evidence type="ECO:0000313" key="2">
    <source>
        <dbReference type="EMBL" id="OAA54852.1"/>
    </source>
</evidence>
<evidence type="ECO:0000313" key="3">
    <source>
        <dbReference type="Proteomes" id="UP000076881"/>
    </source>
</evidence>
<comment type="caution">
    <text evidence="2">The sequence shown here is derived from an EMBL/GenBank/DDBJ whole genome shotgun (WGS) entry which is preliminary data.</text>
</comment>
<dbReference type="EMBL" id="AZHF01000048">
    <property type="protein sequence ID" value="OAA54852.1"/>
    <property type="molecule type" value="Genomic_DNA"/>
</dbReference>
<name>A0A167MWY3_CORDF</name>
<gene>
    <name evidence="2" type="ORF">LEL_11001</name>
</gene>
<keyword evidence="3" id="KW-1185">Reference proteome</keyword>
<accession>A0A167MWY3</accession>
<reference evidence="2 3" key="1">
    <citation type="journal article" date="2016" name="Genome Biol. Evol.">
        <title>Divergent and convergent evolution of fungal pathogenicity.</title>
        <authorList>
            <person name="Shang Y."/>
            <person name="Xiao G."/>
            <person name="Zheng P."/>
            <person name="Cen K."/>
            <person name="Zhan S."/>
            <person name="Wang C."/>
        </authorList>
    </citation>
    <scope>NUCLEOTIDE SEQUENCE [LARGE SCALE GENOMIC DNA]</scope>
    <source>
        <strain evidence="2 3">RCEF 1005</strain>
    </source>
</reference>
<dbReference type="OrthoDB" id="5244288at2759"/>
<sequence length="263" mass="28453">MSFKSLGRLVAVLLLLGAPQLGLAASQGPKVTTHDAQGNEVWASPSGGNLQVIDYNSRTPFPLGPTVVYNCAYMPSICNNLVRFSGTLPRLGLGLTGPQCPETNQPVWTGYNAKTGLASGPHVVEIHVVQRNGKTERRLGMSYQELTFDHDGSFTEATKWKYYGATISCDEFPLASTIEGGFAGDGKAGATGYCAPIGRSCDLAKTALTDQNWQGFIHSSLAHYFKSLRGHFDGAPFRTATADRIFKYKLRTVSDWNLPMQLG</sequence>